<dbReference type="OrthoDB" id="5556956at2759"/>
<dbReference type="GO" id="GO:0005730">
    <property type="term" value="C:nucleolus"/>
    <property type="evidence" value="ECO:0007669"/>
    <property type="project" value="TreeGrafter"/>
</dbReference>
<dbReference type="PANTHER" id="PTHR28096:SF1">
    <property type="entry name" value="PROTEIN FAF1"/>
    <property type="match status" value="1"/>
</dbReference>
<evidence type="ECO:0000313" key="3">
    <source>
        <dbReference type="Proteomes" id="UP000054217"/>
    </source>
</evidence>
<name>A0A0C3KTP2_PISTI</name>
<dbReference type="GO" id="GO:0000462">
    <property type="term" value="P:maturation of SSU-rRNA from tricistronic rRNA transcript (SSU-rRNA, 5.8S rRNA, LSU-rRNA)"/>
    <property type="evidence" value="ECO:0007669"/>
    <property type="project" value="TreeGrafter"/>
</dbReference>
<reference evidence="2 3" key="1">
    <citation type="submission" date="2014-04" db="EMBL/GenBank/DDBJ databases">
        <authorList>
            <consortium name="DOE Joint Genome Institute"/>
            <person name="Kuo A."/>
            <person name="Kohler A."/>
            <person name="Costa M.D."/>
            <person name="Nagy L.G."/>
            <person name="Floudas D."/>
            <person name="Copeland A."/>
            <person name="Barry K.W."/>
            <person name="Cichocki N."/>
            <person name="Veneault-Fourrey C."/>
            <person name="LaButti K."/>
            <person name="Lindquist E.A."/>
            <person name="Lipzen A."/>
            <person name="Lundell T."/>
            <person name="Morin E."/>
            <person name="Murat C."/>
            <person name="Sun H."/>
            <person name="Tunlid A."/>
            <person name="Henrissat B."/>
            <person name="Grigoriev I.V."/>
            <person name="Hibbett D.S."/>
            <person name="Martin F."/>
            <person name="Nordberg H.P."/>
            <person name="Cantor M.N."/>
            <person name="Hua S.X."/>
        </authorList>
    </citation>
    <scope>NUCLEOTIDE SEQUENCE [LARGE SCALE GENOMIC DNA]</scope>
    <source>
        <strain evidence="2 3">Marx 270</strain>
    </source>
</reference>
<evidence type="ECO:0000256" key="1">
    <source>
        <dbReference type="SAM" id="MobiDB-lite"/>
    </source>
</evidence>
<organism evidence="2 3">
    <name type="scientific">Pisolithus tinctorius Marx 270</name>
    <dbReference type="NCBI Taxonomy" id="870435"/>
    <lineage>
        <taxon>Eukaryota</taxon>
        <taxon>Fungi</taxon>
        <taxon>Dikarya</taxon>
        <taxon>Basidiomycota</taxon>
        <taxon>Agaricomycotina</taxon>
        <taxon>Agaricomycetes</taxon>
        <taxon>Agaricomycetidae</taxon>
        <taxon>Boletales</taxon>
        <taxon>Sclerodermatineae</taxon>
        <taxon>Pisolithaceae</taxon>
        <taxon>Pisolithus</taxon>
    </lineage>
</organism>
<accession>A0A0C3KTP2</accession>
<dbReference type="AlphaFoldDB" id="A0A0C3KTP2"/>
<proteinExistence type="predicted"/>
<reference evidence="3" key="2">
    <citation type="submission" date="2015-01" db="EMBL/GenBank/DDBJ databases">
        <title>Evolutionary Origins and Diversification of the Mycorrhizal Mutualists.</title>
        <authorList>
            <consortium name="DOE Joint Genome Institute"/>
            <consortium name="Mycorrhizal Genomics Consortium"/>
            <person name="Kohler A."/>
            <person name="Kuo A."/>
            <person name="Nagy L.G."/>
            <person name="Floudas D."/>
            <person name="Copeland A."/>
            <person name="Barry K.W."/>
            <person name="Cichocki N."/>
            <person name="Veneault-Fourrey C."/>
            <person name="LaButti K."/>
            <person name="Lindquist E.A."/>
            <person name="Lipzen A."/>
            <person name="Lundell T."/>
            <person name="Morin E."/>
            <person name="Murat C."/>
            <person name="Riley R."/>
            <person name="Ohm R."/>
            <person name="Sun H."/>
            <person name="Tunlid A."/>
            <person name="Henrissat B."/>
            <person name="Grigoriev I.V."/>
            <person name="Hibbett D.S."/>
            <person name="Martin F."/>
        </authorList>
    </citation>
    <scope>NUCLEOTIDE SEQUENCE [LARGE SCALE GENOMIC DNA]</scope>
    <source>
        <strain evidence="3">Marx 270</strain>
    </source>
</reference>
<protein>
    <submittedName>
        <fullName evidence="2">Uncharacterized protein</fullName>
    </submittedName>
</protein>
<feature type="region of interest" description="Disordered" evidence="1">
    <location>
        <begin position="23"/>
        <end position="64"/>
    </location>
</feature>
<dbReference type="HOGENOM" id="CLU_1441191_0_0_1"/>
<dbReference type="InParanoid" id="A0A0C3KTP2"/>
<dbReference type="InterPro" id="IPR053030">
    <property type="entry name" value="Ribosomal_biogenesis_FAF1-like"/>
</dbReference>
<feature type="non-terminal residue" evidence="2">
    <location>
        <position position="1"/>
    </location>
</feature>
<dbReference type="Proteomes" id="UP000054217">
    <property type="component" value="Unassembled WGS sequence"/>
</dbReference>
<sequence>AASSPHTPDVTVFTDSAIKHVKDKHTHKASRKSFMSSKVVDMKRDVSPPEEASGEHSEDERTNAQNDALLYRLLHTKLLSGSLRDELGLSHAQKEKALSGRVLELSGQCKLGKGESLVRGEEHNKASKRVRDGLLRKREDRSRKQLEEAKNLGNYHPILKKTYGPHSVKSSKRKHERGLRMGVGRFKDGVLKLSREEISTVTGPDKKRKRG</sequence>
<feature type="compositionally biased region" description="Basic and acidic residues" evidence="1">
    <location>
        <begin position="40"/>
        <end position="62"/>
    </location>
</feature>
<dbReference type="STRING" id="870435.A0A0C3KTP2"/>
<evidence type="ECO:0000313" key="2">
    <source>
        <dbReference type="EMBL" id="KIO12872.1"/>
    </source>
</evidence>
<dbReference type="PANTHER" id="PTHR28096">
    <property type="entry name" value="PROTEIN FAF1"/>
    <property type="match status" value="1"/>
</dbReference>
<dbReference type="EMBL" id="KN831947">
    <property type="protein sequence ID" value="KIO12872.1"/>
    <property type="molecule type" value="Genomic_DNA"/>
</dbReference>
<keyword evidence="3" id="KW-1185">Reference proteome</keyword>
<feature type="compositionally biased region" description="Basic and acidic residues" evidence="1">
    <location>
        <begin position="138"/>
        <end position="150"/>
    </location>
</feature>
<feature type="region of interest" description="Disordered" evidence="1">
    <location>
        <begin position="138"/>
        <end position="183"/>
    </location>
</feature>
<gene>
    <name evidence="2" type="ORF">M404DRAFT_125033</name>
</gene>